<organism evidence="1 2">
    <name type="scientific">Schaalia cardiffensis F0333</name>
    <dbReference type="NCBI Taxonomy" id="888050"/>
    <lineage>
        <taxon>Bacteria</taxon>
        <taxon>Bacillati</taxon>
        <taxon>Actinomycetota</taxon>
        <taxon>Actinomycetes</taxon>
        <taxon>Actinomycetales</taxon>
        <taxon>Actinomycetaceae</taxon>
        <taxon>Schaalia</taxon>
    </lineage>
</organism>
<dbReference type="HOGENOM" id="CLU_3113559_0_0_11"/>
<comment type="caution">
    <text evidence="1">The sequence shown here is derived from an EMBL/GenBank/DDBJ whole genome shotgun (WGS) entry which is preliminary data.</text>
</comment>
<keyword evidence="2" id="KW-1185">Reference proteome</keyword>
<proteinExistence type="predicted"/>
<protein>
    <submittedName>
        <fullName evidence="1">Uncharacterized protein</fullName>
    </submittedName>
</protein>
<name>N6X1F3_9ACTO</name>
<accession>N6X1F3</accession>
<gene>
    <name evidence="1" type="ORF">HMPREF9004_1521</name>
</gene>
<dbReference type="Proteomes" id="UP000013015">
    <property type="component" value="Unassembled WGS sequence"/>
</dbReference>
<reference evidence="1 2" key="1">
    <citation type="submission" date="2013-03" db="EMBL/GenBank/DDBJ databases">
        <title>Reference genome for the Human Microbiome Project.</title>
        <authorList>
            <person name="Aqrawi P."/>
            <person name="Ayvaz T."/>
            <person name="Bess C."/>
            <person name="Blankenburg K."/>
            <person name="Coyle M."/>
            <person name="Deng J."/>
            <person name="Forbes L."/>
            <person name="Fowler G."/>
            <person name="Francisco L."/>
            <person name="Fu Q."/>
            <person name="Gibbs R."/>
            <person name="Gross S."/>
            <person name="Gubbala S."/>
            <person name="Hale W."/>
            <person name="Hemphill L."/>
            <person name="Highlander S."/>
            <person name="Hirani K."/>
            <person name="Jackson L."/>
            <person name="Jakkamsetti A."/>
            <person name="Javaid M."/>
            <person name="Jayaseelan J.C."/>
            <person name="Jiang H."/>
            <person name="Joshi V."/>
            <person name="Korchina V."/>
            <person name="Kovar C."/>
            <person name="Lara F."/>
            <person name="Lee S."/>
            <person name="Liu Y."/>
            <person name="Mata R."/>
            <person name="Mathew T."/>
            <person name="Munidasa M."/>
            <person name="Muzny D."/>
            <person name="Nazareth L."/>
            <person name="Ngo R."/>
            <person name="Nguyen L."/>
            <person name="Nguyen N."/>
            <person name="Okwuonu G."/>
            <person name="Ongeri F."/>
            <person name="Palculict T."/>
            <person name="Patil S."/>
            <person name="Petrosino J."/>
            <person name="Pham C."/>
            <person name="Pham P."/>
            <person name="Pu L.-L."/>
            <person name="Qin X."/>
            <person name="Qu J."/>
            <person name="Reid J."/>
            <person name="Ross M."/>
            <person name="Ruth R."/>
            <person name="Saada N."/>
            <person name="San Lucas F."/>
            <person name="Santibanez J."/>
            <person name="Shang Y."/>
            <person name="Simmons D."/>
            <person name="Song X.-Z."/>
            <person name="Tang L.-Y."/>
            <person name="Thornton R."/>
            <person name="Warren J."/>
            <person name="Weissenberger G."/>
            <person name="Wilczek-Boney K."/>
            <person name="Worley K."/>
            <person name="Youmans B."/>
            <person name="Zhang J."/>
            <person name="Zhang L."/>
            <person name="Zhao Z."/>
            <person name="Zhou C."/>
            <person name="Zhu D."/>
            <person name="Zhu Y."/>
        </authorList>
    </citation>
    <scope>NUCLEOTIDE SEQUENCE [LARGE SCALE GENOMIC DNA]</scope>
    <source>
        <strain evidence="1 2">F0333</strain>
    </source>
</reference>
<evidence type="ECO:0000313" key="2">
    <source>
        <dbReference type="Proteomes" id="UP000013015"/>
    </source>
</evidence>
<dbReference type="EMBL" id="AQHZ01000024">
    <property type="protein sequence ID" value="ENO17611.1"/>
    <property type="molecule type" value="Genomic_DNA"/>
</dbReference>
<evidence type="ECO:0000313" key="1">
    <source>
        <dbReference type="EMBL" id="ENO17611.1"/>
    </source>
</evidence>
<sequence length="50" mass="5572">MERFASDRSLSSSKLVFEGENLVLARSAGGTAQEFRSARKPRNLALFTRL</sequence>
<dbReference type="AlphaFoldDB" id="N6X1F3"/>